<accession>Q8KGQ7</accession>
<organism evidence="1">
    <name type="scientific">Rhizobium loti</name>
    <name type="common">Mesorhizobium loti</name>
    <dbReference type="NCBI Taxonomy" id="381"/>
    <lineage>
        <taxon>Bacteria</taxon>
        <taxon>Pseudomonadati</taxon>
        <taxon>Pseudomonadota</taxon>
        <taxon>Alphaproteobacteria</taxon>
        <taxon>Hyphomicrobiales</taxon>
        <taxon>Phyllobacteriaceae</taxon>
        <taxon>Mesorhizobium</taxon>
    </lineage>
</organism>
<protein>
    <submittedName>
        <fullName evidence="1">Uncharacterized protein</fullName>
    </submittedName>
</protein>
<name>Q8KGQ7_RHILI</name>
<sequence length="102" mass="11558">MSQITHRLVHTGRCFMIKEMEGCSSPPFDTKCRLLAEPAKIPIHLNCAGICLHSIFDHHLASEEWRIDDMVLKTIRTWPEGHSAVPIPMIWLCMAVSSSTMI</sequence>
<reference evidence="1" key="1">
    <citation type="journal article" date="2002" name="J. Bacteriol.">
        <title>Comparative sequence analysis of the symbiosis island of Mesorhizobium loti strain R7A.</title>
        <authorList>
            <person name="Sullivan J.T."/>
            <person name="Trzebiatowski J.R."/>
            <person name="Cruickshank R.W."/>
            <person name="Gouzy J."/>
            <person name="Brown S.D."/>
            <person name="Elliot R.M."/>
            <person name="Fleetwood D.J."/>
            <person name="McCallum N.G."/>
            <person name="Rossbach U."/>
            <person name="Stuart G.S."/>
            <person name="Weaver J.E."/>
            <person name="Webby R.J."/>
            <person name="de Bruijn F.J."/>
            <person name="Ronson C.W."/>
        </authorList>
    </citation>
    <scope>NUCLEOTIDE SEQUENCE</scope>
    <source>
        <strain evidence="1">R7A</strain>
    </source>
</reference>
<gene>
    <name evidence="1" type="primary">msi210</name>
</gene>
<proteinExistence type="predicted"/>
<dbReference type="EMBL" id="AL672113">
    <property type="protein sequence ID" value="CAD31615.1"/>
    <property type="molecule type" value="Genomic_DNA"/>
</dbReference>
<evidence type="ECO:0000313" key="1">
    <source>
        <dbReference type="EMBL" id="CAD31615.1"/>
    </source>
</evidence>
<dbReference type="AlphaFoldDB" id="Q8KGQ7"/>